<dbReference type="NCBIfam" id="TIGR01646">
    <property type="entry name" value="vgr_GE"/>
    <property type="match status" value="1"/>
</dbReference>
<dbReference type="InterPro" id="IPR006533">
    <property type="entry name" value="T6SS_Vgr_RhsGE"/>
</dbReference>
<keyword evidence="3" id="KW-1185">Reference proteome</keyword>
<comment type="caution">
    <text evidence="2">The sequence shown here is derived from an EMBL/GenBank/DDBJ whole genome shotgun (WGS) entry which is preliminary data.</text>
</comment>
<dbReference type="Gene3D" id="2.40.50.230">
    <property type="entry name" value="Gp5 N-terminal domain"/>
    <property type="match status" value="1"/>
</dbReference>
<dbReference type="Gene3D" id="3.55.50.10">
    <property type="entry name" value="Baseplate protein-like domains"/>
    <property type="match status" value="1"/>
</dbReference>
<dbReference type="EMBL" id="JAJNEC010000005">
    <property type="protein sequence ID" value="MCD2422959.1"/>
    <property type="molecule type" value="Genomic_DNA"/>
</dbReference>
<dbReference type="SUPFAM" id="SSF69349">
    <property type="entry name" value="Phage fibre proteins"/>
    <property type="match status" value="1"/>
</dbReference>
<dbReference type="Gene3D" id="4.10.220.110">
    <property type="match status" value="1"/>
</dbReference>
<evidence type="ECO:0000313" key="3">
    <source>
        <dbReference type="Proteomes" id="UP001199816"/>
    </source>
</evidence>
<dbReference type="InterPro" id="IPR037026">
    <property type="entry name" value="Vgr_OB-fold_dom_sf"/>
</dbReference>
<name>A0ABS8PQA6_9BACT</name>
<evidence type="ECO:0000259" key="1">
    <source>
        <dbReference type="Pfam" id="PF04717"/>
    </source>
</evidence>
<accession>A0ABS8PQA6</accession>
<sequence>MAQLTQPVFSINGKPIAQFTAFSLNQSIFDHHRFTLTCPAQTIDGKAGIFNTSKNMIGASFGARIAGPGTAGALLFNGIVTGVETARFTGHHGDVIITGYSPTIILDSGPHCKSWEKKAVKNIAQDVLKFFPQNLLEPKIQVTYGETLAYMVQYKETAWQFLKRLSSTFGEWLYWNGRNLVMGQPSGDQTAALVYGSHLSSFNISLQARPTHMQMMGWDYMNSQVYTSAPNGIEQKAGLNPWGEQVFKAGQAVYGTQPKLWNNQFLTNKKQQDELLNIRSAMESSRLVRFNGQSGHPGVAVGGTIEVRGNNVFSSQSEGYGDYLVTAVNHYVDAQGNYENDFSAVPASIKMPPVEMQQDPVCETQSAIVTDNNDYNGLGRIRVKFHWMNGSERTPWIRVTTPHAGGGKGMFLLPEIGEEVIVGFEGDSATKPYVIGAVYHGKANNSFGNAGNDVKALQSRSGNKLVLNDNEGSVHLTDKGGADMKFDGAGNAVTNTNSDYTVNAGANHTSKVGTNQTNKVGSVQTNNVGEKHTTDVGNGSSVLTMDNAGNVTINGKTSVKIAVGAHQLIIDNSGKVTLDGANLHATMTGQVNMSAPNNHIKGITKLDGGDVFVN</sequence>
<dbReference type="SUPFAM" id="SSF69279">
    <property type="entry name" value="Phage tail proteins"/>
    <property type="match status" value="2"/>
</dbReference>
<dbReference type="InterPro" id="IPR006531">
    <property type="entry name" value="Gp5/Vgr_OB"/>
</dbReference>
<proteinExistence type="predicted"/>
<reference evidence="2 3" key="1">
    <citation type="submission" date="2021-11" db="EMBL/GenBank/DDBJ databases">
        <title>Genomic of Niabella pedocola.</title>
        <authorList>
            <person name="Wu T."/>
        </authorList>
    </citation>
    <scope>NUCLEOTIDE SEQUENCE [LARGE SCALE GENOMIC DNA]</scope>
    <source>
        <strain evidence="2 3">JCM 31011</strain>
    </source>
</reference>
<protein>
    <submittedName>
        <fullName evidence="2">Type VI secretion system tip protein VgrG</fullName>
    </submittedName>
</protein>
<dbReference type="SUPFAM" id="SSF69255">
    <property type="entry name" value="gp5 N-terminal domain-like"/>
    <property type="match status" value="1"/>
</dbReference>
<evidence type="ECO:0000313" key="2">
    <source>
        <dbReference type="EMBL" id="MCD2422959.1"/>
    </source>
</evidence>
<dbReference type="Gene3D" id="2.30.110.50">
    <property type="match status" value="1"/>
</dbReference>
<dbReference type="Pfam" id="PF04717">
    <property type="entry name" value="Phage_base_V"/>
    <property type="match status" value="1"/>
</dbReference>
<feature type="domain" description="Gp5/Type VI secretion system Vgr protein OB-fold" evidence="1">
    <location>
        <begin position="366"/>
        <end position="439"/>
    </location>
</feature>
<dbReference type="Pfam" id="PF05954">
    <property type="entry name" value="Phage_GPD"/>
    <property type="match status" value="1"/>
</dbReference>
<gene>
    <name evidence="2" type="primary">vgrG</name>
    <name evidence="2" type="ORF">LQ567_09315</name>
</gene>
<organism evidence="2 3">
    <name type="scientific">Niabella pedocola</name>
    <dbReference type="NCBI Taxonomy" id="1752077"/>
    <lineage>
        <taxon>Bacteria</taxon>
        <taxon>Pseudomonadati</taxon>
        <taxon>Bacteroidota</taxon>
        <taxon>Chitinophagia</taxon>
        <taxon>Chitinophagales</taxon>
        <taxon>Chitinophagaceae</taxon>
        <taxon>Niabella</taxon>
    </lineage>
</organism>
<dbReference type="RefSeq" id="WP_231004230.1">
    <property type="nucleotide sequence ID" value="NZ_JAJNEC010000005.1"/>
</dbReference>
<dbReference type="Proteomes" id="UP001199816">
    <property type="component" value="Unassembled WGS sequence"/>
</dbReference>